<dbReference type="AlphaFoldDB" id="A0A2Z3GRN0"/>
<protein>
    <submittedName>
        <fullName evidence="1">Uncharacterized protein</fullName>
    </submittedName>
</protein>
<dbReference type="OrthoDB" id="290312at2"/>
<dbReference type="Proteomes" id="UP000245802">
    <property type="component" value="Chromosome"/>
</dbReference>
<reference evidence="1 2" key="1">
    <citation type="submission" date="2018-01" db="EMBL/GenBank/DDBJ databases">
        <title>G. obscuriglobus.</title>
        <authorList>
            <person name="Franke J."/>
            <person name="Blomberg W."/>
            <person name="Selmecki A."/>
        </authorList>
    </citation>
    <scope>NUCLEOTIDE SEQUENCE [LARGE SCALE GENOMIC DNA]</scope>
    <source>
        <strain evidence="1 2">DSM 5831</strain>
    </source>
</reference>
<keyword evidence="2" id="KW-1185">Reference proteome</keyword>
<gene>
    <name evidence="1" type="ORF">C1280_04960</name>
</gene>
<sequence>MSTASKVETLSDVAPVAAAEAANRPREAAIRVAVLAALGRPAQLLKVAVLPLWGSKFRVNVWIGESETGNRIPNSYFVTADEKGAILQSDPPLQKLY</sequence>
<name>A0A2Z3GRN0_9BACT</name>
<evidence type="ECO:0000313" key="2">
    <source>
        <dbReference type="Proteomes" id="UP000245802"/>
    </source>
</evidence>
<dbReference type="RefSeq" id="WP_010047655.1">
    <property type="nucleotide sequence ID" value="NZ_CP025958.1"/>
</dbReference>
<dbReference type="KEGG" id="gog:C1280_04960"/>
<dbReference type="EMBL" id="CP025958">
    <property type="protein sequence ID" value="AWM36433.1"/>
    <property type="molecule type" value="Genomic_DNA"/>
</dbReference>
<accession>A0A2Z3GRN0</accession>
<evidence type="ECO:0000313" key="1">
    <source>
        <dbReference type="EMBL" id="AWM36433.1"/>
    </source>
</evidence>
<organism evidence="1 2">
    <name type="scientific">Gemmata obscuriglobus</name>
    <dbReference type="NCBI Taxonomy" id="114"/>
    <lineage>
        <taxon>Bacteria</taxon>
        <taxon>Pseudomonadati</taxon>
        <taxon>Planctomycetota</taxon>
        <taxon>Planctomycetia</taxon>
        <taxon>Gemmatales</taxon>
        <taxon>Gemmataceae</taxon>
        <taxon>Gemmata</taxon>
    </lineage>
</organism>
<proteinExistence type="predicted"/>